<evidence type="ECO:0000313" key="4">
    <source>
        <dbReference type="EMBL" id="OUS45190.1"/>
    </source>
</evidence>
<dbReference type="InterPro" id="IPR018628">
    <property type="entry name" value="Coa3_CC"/>
</dbReference>
<accession>A0A1Y5I6I3</accession>
<dbReference type="AlphaFoldDB" id="A0A096P907"/>
<dbReference type="Pfam" id="PF09813">
    <property type="entry name" value="Coa3_cc"/>
    <property type="match status" value="1"/>
</dbReference>
<keyword evidence="1" id="KW-0812">Transmembrane</keyword>
<accession>A0A454XVB6</accession>
<accession>A0A096P907</accession>
<keyword evidence="1" id="KW-0472">Membrane</keyword>
<dbReference type="Proteomes" id="UP000009170">
    <property type="component" value="Unassembled WGS sequence"/>
</dbReference>
<dbReference type="EMBL" id="KZ155791">
    <property type="protein sequence ID" value="OUS45190.1"/>
    <property type="molecule type" value="Genomic_DNA"/>
</dbReference>
<protein>
    <submittedName>
        <fullName evidence="3">Unnamed product</fullName>
    </submittedName>
</protein>
<evidence type="ECO:0000259" key="2">
    <source>
        <dbReference type="Pfam" id="PF09813"/>
    </source>
</evidence>
<name>A0A096P907_OSTTA</name>
<gene>
    <name evidence="4" type="ORF">BE221DRAFT_98111</name>
    <name evidence="3" type="ORF">OT_ostta18g00640</name>
</gene>
<evidence type="ECO:0000313" key="3">
    <source>
        <dbReference type="EMBL" id="CEG00701.1"/>
    </source>
</evidence>
<keyword evidence="1" id="KW-1133">Transmembrane helix</keyword>
<evidence type="ECO:0000256" key="1">
    <source>
        <dbReference type="SAM" id="Phobius"/>
    </source>
</evidence>
<dbReference type="EMBL" id="CAID01000018">
    <property type="protein sequence ID" value="CEG00701.1"/>
    <property type="molecule type" value="Genomic_DNA"/>
</dbReference>
<proteinExistence type="predicted"/>
<dbReference type="OrthoDB" id="10018333at2759"/>
<dbReference type="FunCoup" id="A0A096P907">
    <property type="interactions" value="57"/>
</dbReference>
<reference evidence="4" key="3">
    <citation type="submission" date="2017-04" db="EMBL/GenBank/DDBJ databases">
        <title>Population genomics of picophytoplankton unveils novel chromosome hypervariability.</title>
        <authorList>
            <consortium name="DOE Joint Genome Institute"/>
            <person name="Blanc-Mathieu R."/>
            <person name="Krasovec M."/>
            <person name="Hebrard M."/>
            <person name="Yau S."/>
            <person name="Desgranges E."/>
            <person name="Martin J."/>
            <person name="Schackwitz W."/>
            <person name="Kuo A."/>
            <person name="Salin G."/>
            <person name="Donnadieu C."/>
            <person name="Desdevises Y."/>
            <person name="Sanchez-Ferandin S."/>
            <person name="Moreau H."/>
            <person name="Rivals E."/>
            <person name="Grigoriev I.V."/>
            <person name="Grimsley N."/>
            <person name="Eyre-Walker A."/>
            <person name="Piganeau G."/>
        </authorList>
    </citation>
    <scope>NUCLEOTIDE SEQUENCE [LARGE SCALE GENOMIC DNA]</scope>
    <source>
        <strain evidence="4">RCC 1115</strain>
    </source>
</reference>
<feature type="domain" description="Cytochrome c oxidase assembly factor 3 mitochondrial coiled-coil" evidence="2">
    <location>
        <begin position="6"/>
        <end position="47"/>
    </location>
</feature>
<reference evidence="3" key="2">
    <citation type="journal article" date="2014" name="BMC Genomics">
        <title>An improved genome of the model marine alga Ostreococcus tauri unfolds by assessing Illumina de novo assemblies.</title>
        <authorList>
            <person name="Blanc-Mathieu R."/>
            <person name="Verhelst B."/>
            <person name="Derelle E."/>
            <person name="Rombauts S."/>
            <person name="Bouget F.Y."/>
            <person name="Carre I."/>
            <person name="Chateau A."/>
            <person name="Eyre-Walker A."/>
            <person name="Grimsley N."/>
            <person name="Moreau H."/>
            <person name="Piegu B."/>
            <person name="Rivals E."/>
            <person name="Schackwitz W."/>
            <person name="Van de Peer Y."/>
            <person name="Piganeau G."/>
        </authorList>
    </citation>
    <scope>NUCLEOTIDE SEQUENCE</scope>
    <source>
        <strain evidence="3">RCC4221</strain>
    </source>
</reference>
<feature type="transmembrane region" description="Helical" evidence="1">
    <location>
        <begin position="12"/>
        <end position="31"/>
    </location>
</feature>
<keyword evidence="5" id="KW-1185">Reference proteome</keyword>
<evidence type="ECO:0000313" key="5">
    <source>
        <dbReference type="Proteomes" id="UP000009170"/>
    </source>
</evidence>
<reference evidence="3 5" key="1">
    <citation type="journal article" date="2006" name="Proc. Natl. Acad. Sci. U.S.A.">
        <title>Genome analysis of the smallest free-living eukaryote Ostreococcus tauri unveils many unique features.</title>
        <authorList>
            <person name="Derelle E."/>
            <person name="Ferraz C."/>
            <person name="Rombauts S."/>
            <person name="Rouze P."/>
            <person name="Worden A.Z."/>
            <person name="Robbens S."/>
            <person name="Partensky F."/>
            <person name="Degroeve S."/>
            <person name="Echeynie S."/>
            <person name="Cooke R."/>
            <person name="Saeys Y."/>
            <person name="Wuyts J."/>
            <person name="Jabbari K."/>
            <person name="Bowler C."/>
            <person name="Panaud O."/>
            <person name="Piegu B."/>
            <person name="Ball S.G."/>
            <person name="Ral J.-P."/>
            <person name="Bouget F.-Y."/>
            <person name="Piganeau G."/>
            <person name="De Baets B."/>
            <person name="Picard A."/>
            <person name="Delseny M."/>
            <person name="Demaille J."/>
            <person name="Van de Peer Y."/>
            <person name="Moreau H."/>
        </authorList>
    </citation>
    <scope>NUCLEOTIDE SEQUENCE [LARGE SCALE GENOMIC DNA]</scope>
    <source>
        <strain evidence="3 5">OTTH0595</strain>
    </source>
</reference>
<dbReference type="Proteomes" id="UP000195557">
    <property type="component" value="Unassembled WGS sequence"/>
</dbReference>
<organism evidence="3 5">
    <name type="scientific">Ostreococcus tauri</name>
    <name type="common">Marine green alga</name>
    <dbReference type="NCBI Taxonomy" id="70448"/>
    <lineage>
        <taxon>Eukaryota</taxon>
        <taxon>Viridiplantae</taxon>
        <taxon>Chlorophyta</taxon>
        <taxon>Mamiellophyceae</taxon>
        <taxon>Mamiellales</taxon>
        <taxon>Bathycoccaceae</taxon>
        <taxon>Ostreococcus</taxon>
    </lineage>
</organism>
<sequence length="54" mass="5968">MTPSARHIERRGTNVAIAGGLLAFCLGTYAYTMRKVRTDEVDDELDRRAGKGAR</sequence>
<dbReference type="InParanoid" id="A0A096P907"/>